<dbReference type="RefSeq" id="WP_015390885.1">
    <property type="nucleotide sequence ID" value="NC_020291.1"/>
</dbReference>
<evidence type="ECO:0000313" key="1">
    <source>
        <dbReference type="EMBL" id="AGF54559.1"/>
    </source>
</evidence>
<reference evidence="1 2" key="1">
    <citation type="submission" date="2013-02" db="EMBL/GenBank/DDBJ databases">
        <title>Genome sequence of Clostridium saccharoperbutylacetonicum N1-4(HMT).</title>
        <authorList>
            <person name="Poehlein A."/>
            <person name="Daniel R."/>
        </authorList>
    </citation>
    <scope>NUCLEOTIDE SEQUENCE [LARGE SCALE GENOMIC DNA]</scope>
    <source>
        <strain evidence="2">N1-4(HMT)</strain>
    </source>
</reference>
<dbReference type="HOGENOM" id="CLU_210361_1_0_9"/>
<dbReference type="STRING" id="36745.CLSAP_08200"/>
<dbReference type="Proteomes" id="UP000011728">
    <property type="component" value="Chromosome"/>
</dbReference>
<organism evidence="1 2">
    <name type="scientific">Clostridium saccharoperbutylacetonicum N1-4(HMT)</name>
    <dbReference type="NCBI Taxonomy" id="931276"/>
    <lineage>
        <taxon>Bacteria</taxon>
        <taxon>Bacillati</taxon>
        <taxon>Bacillota</taxon>
        <taxon>Clostridia</taxon>
        <taxon>Eubacteriales</taxon>
        <taxon>Clostridiaceae</taxon>
        <taxon>Clostridium</taxon>
    </lineage>
</organism>
<dbReference type="EMBL" id="CP004121">
    <property type="protein sequence ID" value="AGF54559.1"/>
    <property type="molecule type" value="Genomic_DNA"/>
</dbReference>
<dbReference type="eggNOG" id="ENOG5033MIG">
    <property type="taxonomic scope" value="Bacteria"/>
</dbReference>
<accession>M1M9D5</accession>
<sequence>MGGDGEAAYAHYALHKLKILPHELMKLSRQEKAFVYASIDLHVEKENKEAKRIKSKR</sequence>
<dbReference type="PATRIC" id="fig|931276.5.peg.736"/>
<dbReference type="AlphaFoldDB" id="M1M9D5"/>
<evidence type="ECO:0000313" key="2">
    <source>
        <dbReference type="Proteomes" id="UP000011728"/>
    </source>
</evidence>
<dbReference type="KEGG" id="csr:Cspa_c07820"/>
<gene>
    <name evidence="1" type="ORF">Cspa_c07820</name>
</gene>
<name>M1M9D5_9CLOT</name>
<proteinExistence type="predicted"/>
<protein>
    <submittedName>
        <fullName evidence="1">Uncharacterized protein</fullName>
    </submittedName>
</protein>
<keyword evidence="2" id="KW-1185">Reference proteome</keyword>